<organism evidence="3">
    <name type="scientific">Schistosoma curassoni</name>
    <dbReference type="NCBI Taxonomy" id="6186"/>
    <lineage>
        <taxon>Eukaryota</taxon>
        <taxon>Metazoa</taxon>
        <taxon>Spiralia</taxon>
        <taxon>Lophotrochozoa</taxon>
        <taxon>Platyhelminthes</taxon>
        <taxon>Trematoda</taxon>
        <taxon>Digenea</taxon>
        <taxon>Strigeidida</taxon>
        <taxon>Schistosomatoidea</taxon>
        <taxon>Schistosomatidae</taxon>
        <taxon>Schistosoma</taxon>
    </lineage>
</organism>
<dbReference type="EMBL" id="UZAK01037461">
    <property type="protein sequence ID" value="VDP58832.1"/>
    <property type="molecule type" value="Genomic_DNA"/>
</dbReference>
<gene>
    <name evidence="1" type="ORF">SCUD_LOCUS15259</name>
</gene>
<protein>
    <submittedName>
        <fullName evidence="1 3">Uncharacterized protein</fullName>
    </submittedName>
</protein>
<dbReference type="AlphaFoldDB" id="A0A183KJQ1"/>
<evidence type="ECO:0000313" key="3">
    <source>
        <dbReference type="WBParaSite" id="SCUD_0001526201-mRNA-1"/>
    </source>
</evidence>
<reference evidence="1 2" key="2">
    <citation type="submission" date="2018-11" db="EMBL/GenBank/DDBJ databases">
        <authorList>
            <consortium name="Pathogen Informatics"/>
        </authorList>
    </citation>
    <scope>NUCLEOTIDE SEQUENCE [LARGE SCALE GENOMIC DNA]</scope>
    <source>
        <strain evidence="1">Dakar</strain>
        <strain evidence="2">Dakar, Senegal</strain>
    </source>
</reference>
<proteinExistence type="predicted"/>
<accession>A0A183KJQ1</accession>
<evidence type="ECO:0000313" key="1">
    <source>
        <dbReference type="EMBL" id="VDP58832.1"/>
    </source>
</evidence>
<reference evidence="3" key="1">
    <citation type="submission" date="2016-06" db="UniProtKB">
        <authorList>
            <consortium name="WormBaseParasite"/>
        </authorList>
    </citation>
    <scope>IDENTIFICATION</scope>
</reference>
<keyword evidence="2" id="KW-1185">Reference proteome</keyword>
<dbReference type="WBParaSite" id="SCUD_0001526201-mRNA-1">
    <property type="protein sequence ID" value="SCUD_0001526201-mRNA-1"/>
    <property type="gene ID" value="SCUD_0001526201"/>
</dbReference>
<sequence>MVVGSSQQKAMDPGFLLFGTRQEGVPVILMERVLSDGFDTVSNSFTVREVTIRLSGPRPTFSMTEM</sequence>
<evidence type="ECO:0000313" key="2">
    <source>
        <dbReference type="Proteomes" id="UP000279833"/>
    </source>
</evidence>
<name>A0A183KJQ1_9TREM</name>
<dbReference type="Proteomes" id="UP000279833">
    <property type="component" value="Unassembled WGS sequence"/>
</dbReference>